<reference evidence="6" key="1">
    <citation type="submission" date="2016-05" db="EMBL/GenBank/DDBJ databases">
        <title>Microbial consortia oxidize butane by reversing methanogenesis.</title>
        <authorList>
            <person name="Laso-Perez R."/>
            <person name="Richter M."/>
            <person name="Wegener G."/>
            <person name="Musat F."/>
        </authorList>
    </citation>
    <scope>NUCLEOTIDE SEQUENCE [LARGE SCALE GENOMIC DNA]</scope>
    <source>
        <strain evidence="6">BOX2</strain>
    </source>
</reference>
<dbReference type="FunFam" id="1.10.10.10:FF:000449">
    <property type="entry name" value="30S ribosomal protein S19e"/>
    <property type="match status" value="1"/>
</dbReference>
<evidence type="ECO:0000313" key="7">
    <source>
        <dbReference type="Proteomes" id="UP000186940"/>
    </source>
</evidence>
<comment type="function">
    <text evidence="5">May be involved in maturation of the 30S ribosomal subunit.</text>
</comment>
<evidence type="ECO:0000256" key="5">
    <source>
        <dbReference type="HAMAP-Rule" id="MF_01474"/>
    </source>
</evidence>
<dbReference type="GO" id="GO:0006412">
    <property type="term" value="P:translation"/>
    <property type="evidence" value="ECO:0007669"/>
    <property type="project" value="UniProtKB-UniRule"/>
</dbReference>
<dbReference type="GO" id="GO:0003735">
    <property type="term" value="F:structural constituent of ribosome"/>
    <property type="evidence" value="ECO:0007669"/>
    <property type="project" value="InterPro"/>
</dbReference>
<proteinExistence type="inferred from homology"/>
<dbReference type="Gene3D" id="1.10.10.10">
    <property type="entry name" value="Winged helix-like DNA-binding domain superfamily/Winged helix DNA-binding domain"/>
    <property type="match status" value="1"/>
</dbReference>
<keyword evidence="3 5" id="KW-0687">Ribonucleoprotein</keyword>
<dbReference type="InterPro" id="IPR001266">
    <property type="entry name" value="Ribosomal_eS19"/>
</dbReference>
<evidence type="ECO:0000256" key="1">
    <source>
        <dbReference type="ARBA" id="ARBA00010014"/>
    </source>
</evidence>
<dbReference type="GO" id="GO:0000028">
    <property type="term" value="P:ribosomal small subunit assembly"/>
    <property type="evidence" value="ECO:0007669"/>
    <property type="project" value="TreeGrafter"/>
</dbReference>
<dbReference type="PATRIC" id="fig|1838285.3.peg.778"/>
<sequence length="141" mass="15944">MTTVYDVPPDALIKTLAEKLKQNKAIAIPSWANYVKTGVSREIPPVDEDWWFIRCSSILRRIYIDGPVGVERLATFYGGRHRRGVKTEHLKKGSGSVIRKALQQLERAGYVTKASKGRQITPKGKSLLDNTAFELKKEIEF</sequence>
<dbReference type="Pfam" id="PF01090">
    <property type="entry name" value="Ribosomal_S19e"/>
    <property type="match status" value="1"/>
</dbReference>
<comment type="similarity">
    <text evidence="1 5">Belongs to the eukaryotic ribosomal protein eS19 family.</text>
</comment>
<dbReference type="STRING" id="1838285.SCAL_000769"/>
<evidence type="ECO:0000256" key="3">
    <source>
        <dbReference type="ARBA" id="ARBA00023274"/>
    </source>
</evidence>
<dbReference type="PANTHER" id="PTHR11710">
    <property type="entry name" value="40S RIBOSOMAL PROTEIN S19"/>
    <property type="match status" value="1"/>
</dbReference>
<dbReference type="InterPro" id="IPR027548">
    <property type="entry name" value="Ribosomal_eS19_archaeal"/>
</dbReference>
<dbReference type="Proteomes" id="UP000186940">
    <property type="component" value="Unassembled WGS sequence"/>
</dbReference>
<dbReference type="SUPFAM" id="SSF46785">
    <property type="entry name" value="Winged helix' DNA-binding domain"/>
    <property type="match status" value="1"/>
</dbReference>
<dbReference type="PANTHER" id="PTHR11710:SF0">
    <property type="entry name" value="40S RIBOSOMAL PROTEIN S19"/>
    <property type="match status" value="1"/>
</dbReference>
<protein>
    <recommendedName>
        <fullName evidence="4 5">Small ribosomal subunit protein eS19</fullName>
    </recommendedName>
</protein>
<keyword evidence="7" id="KW-1185">Reference proteome</keyword>
<comment type="subunit">
    <text evidence="5">Part of the 30S ribosomal subunit.</text>
</comment>
<evidence type="ECO:0000313" key="6">
    <source>
        <dbReference type="EMBL" id="OFV68129.1"/>
    </source>
</evidence>
<dbReference type="SMART" id="SM01413">
    <property type="entry name" value="Ribosomal_S19e"/>
    <property type="match status" value="1"/>
</dbReference>
<dbReference type="InterPro" id="IPR036390">
    <property type="entry name" value="WH_DNA-bd_sf"/>
</dbReference>
<gene>
    <name evidence="5" type="primary">rps19e</name>
    <name evidence="6" type="ORF">SCAL_000769</name>
</gene>
<name>A0A1F2P9U6_9EURY</name>
<dbReference type="NCBIfam" id="NF006811">
    <property type="entry name" value="PRK09333.1"/>
    <property type="match status" value="1"/>
</dbReference>
<dbReference type="InterPro" id="IPR036388">
    <property type="entry name" value="WH-like_DNA-bd_sf"/>
</dbReference>
<dbReference type="GO" id="GO:0003723">
    <property type="term" value="F:RNA binding"/>
    <property type="evidence" value="ECO:0007669"/>
    <property type="project" value="TreeGrafter"/>
</dbReference>
<dbReference type="GO" id="GO:0022627">
    <property type="term" value="C:cytosolic small ribosomal subunit"/>
    <property type="evidence" value="ECO:0007669"/>
    <property type="project" value="TreeGrafter"/>
</dbReference>
<keyword evidence="2 5" id="KW-0689">Ribosomal protein</keyword>
<dbReference type="AlphaFoldDB" id="A0A1F2P9U6"/>
<comment type="caution">
    <text evidence="6">The sequence shown here is derived from an EMBL/GenBank/DDBJ whole genome shotgun (WGS) entry which is preliminary data.</text>
</comment>
<accession>A0A1F2P9U6</accession>
<dbReference type="HAMAP" id="MF_01474">
    <property type="entry name" value="Ribosomal_eS19"/>
    <property type="match status" value="1"/>
</dbReference>
<evidence type="ECO:0000256" key="2">
    <source>
        <dbReference type="ARBA" id="ARBA00022980"/>
    </source>
</evidence>
<organism evidence="6 7">
    <name type="scientific">Candidatus Syntropharchaeum caldarium</name>
    <dbReference type="NCBI Taxonomy" id="1838285"/>
    <lineage>
        <taxon>Archaea</taxon>
        <taxon>Methanobacteriati</taxon>
        <taxon>Methanobacteriota</taxon>
        <taxon>Stenosarchaea group</taxon>
        <taxon>Methanomicrobia</taxon>
        <taxon>Methanosarcinales</taxon>
        <taxon>ANME-2 cluster</taxon>
        <taxon>Candidatus Syntropharchaeum</taxon>
    </lineage>
</organism>
<evidence type="ECO:0000256" key="4">
    <source>
        <dbReference type="ARBA" id="ARBA00035143"/>
    </source>
</evidence>
<dbReference type="EMBL" id="LYOS01000002">
    <property type="protein sequence ID" value="OFV68129.1"/>
    <property type="molecule type" value="Genomic_DNA"/>
</dbReference>